<name>A0A8J3EW25_9BACI</name>
<protein>
    <submittedName>
        <fullName evidence="2">Serine/threonine protein phosphatase</fullName>
    </submittedName>
</protein>
<evidence type="ECO:0000259" key="1">
    <source>
        <dbReference type="Pfam" id="PF00149"/>
    </source>
</evidence>
<dbReference type="SUPFAM" id="SSF56300">
    <property type="entry name" value="Metallo-dependent phosphatases"/>
    <property type="match status" value="1"/>
</dbReference>
<dbReference type="OrthoDB" id="384253at2"/>
<dbReference type="PANTHER" id="PTHR42850:SF4">
    <property type="entry name" value="ZINC-DEPENDENT ENDOPOLYPHOSPHATASE"/>
    <property type="match status" value="1"/>
</dbReference>
<dbReference type="InterPro" id="IPR029052">
    <property type="entry name" value="Metallo-depent_PP-like"/>
</dbReference>
<dbReference type="GO" id="GO:0008803">
    <property type="term" value="F:bis(5'-nucleosyl)-tetraphosphatase (symmetrical) activity"/>
    <property type="evidence" value="ECO:0007669"/>
    <property type="project" value="TreeGrafter"/>
</dbReference>
<accession>A0A8J3EW25</accession>
<sequence>MQKDTIFTIGDIHGCSNELNELLKQWNPEKEQLILLGDLVDRGPQPYDVVRKVIQLQKDHGAIVLLGNHERMLLDWLDQPEFKKDYYYGQGGYETINSFFGSDITNHKEADEIAQLMKVQFKTELEFLETRPLYYEWEDFVFVHAGVNLNLEDWKNTSEKEFYWIRDEFHFGNNETNKTFIFGHTPTSILHKTEKKFDIWTSPCNTKICIDGGAVYGGYLHGMKVNKEGIVSTHSV</sequence>
<comment type="caution">
    <text evidence="2">The sequence shown here is derived from an EMBL/GenBank/DDBJ whole genome shotgun (WGS) entry which is preliminary data.</text>
</comment>
<dbReference type="GO" id="GO:0110154">
    <property type="term" value="P:RNA decapping"/>
    <property type="evidence" value="ECO:0007669"/>
    <property type="project" value="TreeGrafter"/>
</dbReference>
<dbReference type="InterPro" id="IPR050126">
    <property type="entry name" value="Ap4A_hydrolase"/>
</dbReference>
<dbReference type="AlphaFoldDB" id="A0A8J3EW25"/>
<dbReference type="Pfam" id="PF00149">
    <property type="entry name" value="Metallophos"/>
    <property type="match status" value="1"/>
</dbReference>
<dbReference type="CDD" id="cd00144">
    <property type="entry name" value="MPP_PPP_family"/>
    <property type="match status" value="1"/>
</dbReference>
<dbReference type="GO" id="GO:0016791">
    <property type="term" value="F:phosphatase activity"/>
    <property type="evidence" value="ECO:0007669"/>
    <property type="project" value="TreeGrafter"/>
</dbReference>
<dbReference type="EMBL" id="BMHB01000001">
    <property type="protein sequence ID" value="GGI10916.1"/>
    <property type="molecule type" value="Genomic_DNA"/>
</dbReference>
<dbReference type="PANTHER" id="PTHR42850">
    <property type="entry name" value="METALLOPHOSPHOESTERASE"/>
    <property type="match status" value="1"/>
</dbReference>
<proteinExistence type="predicted"/>
<evidence type="ECO:0000313" key="3">
    <source>
        <dbReference type="Proteomes" id="UP000626244"/>
    </source>
</evidence>
<organism evidence="2 3">
    <name type="scientific">Gottfriedia solisilvae</name>
    <dbReference type="NCBI Taxonomy" id="1516104"/>
    <lineage>
        <taxon>Bacteria</taxon>
        <taxon>Bacillati</taxon>
        <taxon>Bacillota</taxon>
        <taxon>Bacilli</taxon>
        <taxon>Bacillales</taxon>
        <taxon>Bacillaceae</taxon>
        <taxon>Gottfriedia</taxon>
    </lineage>
</organism>
<feature type="domain" description="Calcineurin-like phosphoesterase" evidence="1">
    <location>
        <begin position="6"/>
        <end position="188"/>
    </location>
</feature>
<dbReference type="RefSeq" id="WP_087998802.1">
    <property type="nucleotide sequence ID" value="NZ_BMHB01000001.1"/>
</dbReference>
<gene>
    <name evidence="2" type="ORF">GCM10007380_05210</name>
</gene>
<evidence type="ECO:0000313" key="2">
    <source>
        <dbReference type="EMBL" id="GGI10916.1"/>
    </source>
</evidence>
<dbReference type="GO" id="GO:0005737">
    <property type="term" value="C:cytoplasm"/>
    <property type="evidence" value="ECO:0007669"/>
    <property type="project" value="TreeGrafter"/>
</dbReference>
<reference evidence="3" key="1">
    <citation type="journal article" date="2019" name="Int. J. Syst. Evol. Microbiol.">
        <title>The Global Catalogue of Microorganisms (GCM) 10K type strain sequencing project: providing services to taxonomists for standard genome sequencing and annotation.</title>
        <authorList>
            <consortium name="The Broad Institute Genomics Platform"/>
            <consortium name="The Broad Institute Genome Sequencing Center for Infectious Disease"/>
            <person name="Wu L."/>
            <person name="Ma J."/>
        </authorList>
    </citation>
    <scope>NUCLEOTIDE SEQUENCE [LARGE SCALE GENOMIC DNA]</scope>
    <source>
        <strain evidence="3">CGMCC 1.14993</strain>
    </source>
</reference>
<dbReference type="Proteomes" id="UP000626244">
    <property type="component" value="Unassembled WGS sequence"/>
</dbReference>
<dbReference type="Gene3D" id="3.60.21.10">
    <property type="match status" value="1"/>
</dbReference>
<keyword evidence="3" id="KW-1185">Reference proteome</keyword>
<dbReference type="InterPro" id="IPR004843">
    <property type="entry name" value="Calcineurin-like_PHP"/>
</dbReference>